<evidence type="ECO:0000256" key="10">
    <source>
        <dbReference type="HAMAP-Rule" id="MF_00134"/>
    </source>
</evidence>
<evidence type="ECO:0000313" key="13">
    <source>
        <dbReference type="Proteomes" id="UP001055804"/>
    </source>
</evidence>
<evidence type="ECO:0000256" key="5">
    <source>
        <dbReference type="ARBA" id="ARBA00022605"/>
    </source>
</evidence>
<organism evidence="12 13">
    <name type="scientific">Futiania mangrovi</name>
    <dbReference type="NCBI Taxonomy" id="2959716"/>
    <lineage>
        <taxon>Bacteria</taxon>
        <taxon>Pseudomonadati</taxon>
        <taxon>Pseudomonadota</taxon>
        <taxon>Alphaproteobacteria</taxon>
        <taxon>Futianiales</taxon>
        <taxon>Futianiaceae</taxon>
        <taxon>Futiania</taxon>
    </lineage>
</organism>
<dbReference type="SUPFAM" id="SSF51366">
    <property type="entry name" value="Ribulose-phoshate binding barrel"/>
    <property type="match status" value="1"/>
</dbReference>
<gene>
    <name evidence="10 12" type="primary">trpC</name>
    <name evidence="12" type="ORF">NJQ99_05230</name>
</gene>
<comment type="pathway">
    <text evidence="2 10">Amino-acid biosynthesis; L-tryptophan biosynthesis; L-tryptophan from chorismate: step 4/5.</text>
</comment>
<reference evidence="12" key="1">
    <citation type="submission" date="2022-06" db="EMBL/GenBank/DDBJ databases">
        <title>Isolation and Genomics of Futiania mangrovii gen. nov., sp. nov., a Rare and Metabolically-versatile member in the Class Alphaproteobacteria.</title>
        <authorList>
            <person name="Liu L."/>
            <person name="Huang W.-C."/>
            <person name="Pan J."/>
            <person name="Li J."/>
            <person name="Huang Y."/>
            <person name="Du H."/>
            <person name="Liu Y."/>
            <person name="Li M."/>
        </authorList>
    </citation>
    <scope>NUCLEOTIDE SEQUENCE</scope>
    <source>
        <strain evidence="12">FT118</strain>
    </source>
</reference>
<dbReference type="InterPro" id="IPR013798">
    <property type="entry name" value="Indole-3-glycerol_P_synth_dom"/>
</dbReference>
<proteinExistence type="inferred from homology"/>
<evidence type="ECO:0000256" key="7">
    <source>
        <dbReference type="ARBA" id="ARBA00022822"/>
    </source>
</evidence>
<dbReference type="InterPro" id="IPR013785">
    <property type="entry name" value="Aldolase_TIM"/>
</dbReference>
<keyword evidence="5 10" id="KW-0028">Amino-acid biosynthesis</keyword>
<dbReference type="HAMAP" id="MF_00134_B">
    <property type="entry name" value="IGPS_B"/>
    <property type="match status" value="1"/>
</dbReference>
<evidence type="ECO:0000256" key="8">
    <source>
        <dbReference type="ARBA" id="ARBA00023141"/>
    </source>
</evidence>
<evidence type="ECO:0000256" key="6">
    <source>
        <dbReference type="ARBA" id="ARBA00022793"/>
    </source>
</evidence>
<dbReference type="Proteomes" id="UP001055804">
    <property type="component" value="Unassembled WGS sequence"/>
</dbReference>
<dbReference type="NCBIfam" id="NF001373">
    <property type="entry name" value="PRK00278.1-6"/>
    <property type="match status" value="1"/>
</dbReference>
<evidence type="ECO:0000313" key="12">
    <source>
        <dbReference type="EMBL" id="MCP1335805.1"/>
    </source>
</evidence>
<name>A0A9J6P9Z4_9PROT</name>
<comment type="catalytic activity">
    <reaction evidence="1 10">
        <text>1-(2-carboxyphenylamino)-1-deoxy-D-ribulose 5-phosphate + H(+) = (1S,2R)-1-C-(indol-3-yl)glycerol 3-phosphate + CO2 + H2O</text>
        <dbReference type="Rhea" id="RHEA:23476"/>
        <dbReference type="ChEBI" id="CHEBI:15377"/>
        <dbReference type="ChEBI" id="CHEBI:15378"/>
        <dbReference type="ChEBI" id="CHEBI:16526"/>
        <dbReference type="ChEBI" id="CHEBI:58613"/>
        <dbReference type="ChEBI" id="CHEBI:58866"/>
        <dbReference type="EC" id="4.1.1.48"/>
    </reaction>
</comment>
<dbReference type="PANTHER" id="PTHR22854:SF2">
    <property type="entry name" value="INDOLE-3-GLYCEROL-PHOSPHATE SYNTHASE"/>
    <property type="match status" value="1"/>
</dbReference>
<dbReference type="NCBIfam" id="NF001377">
    <property type="entry name" value="PRK00278.2-4"/>
    <property type="match status" value="1"/>
</dbReference>
<evidence type="ECO:0000256" key="3">
    <source>
        <dbReference type="ARBA" id="ARBA00012362"/>
    </source>
</evidence>
<evidence type="ECO:0000256" key="2">
    <source>
        <dbReference type="ARBA" id="ARBA00004696"/>
    </source>
</evidence>
<dbReference type="CDD" id="cd00331">
    <property type="entry name" value="IGPS"/>
    <property type="match status" value="1"/>
</dbReference>
<dbReference type="RefSeq" id="WP_269331735.1">
    <property type="nucleotide sequence ID" value="NZ_JAMZFT010000001.1"/>
</dbReference>
<dbReference type="GO" id="GO:0000162">
    <property type="term" value="P:L-tryptophan biosynthetic process"/>
    <property type="evidence" value="ECO:0007669"/>
    <property type="project" value="UniProtKB-UniRule"/>
</dbReference>
<dbReference type="PANTHER" id="PTHR22854">
    <property type="entry name" value="TRYPTOPHAN BIOSYNTHESIS PROTEIN"/>
    <property type="match status" value="1"/>
</dbReference>
<keyword evidence="13" id="KW-1185">Reference proteome</keyword>
<keyword evidence="7 10" id="KW-0822">Tryptophan biosynthesis</keyword>
<dbReference type="AlphaFoldDB" id="A0A9J6P9Z4"/>
<comment type="caution">
    <text evidence="12">The sequence shown here is derived from an EMBL/GenBank/DDBJ whole genome shotgun (WGS) entry which is preliminary data.</text>
</comment>
<accession>A0A9J6P9Z4</accession>
<evidence type="ECO:0000256" key="1">
    <source>
        <dbReference type="ARBA" id="ARBA00001633"/>
    </source>
</evidence>
<keyword evidence="9 10" id="KW-0456">Lyase</keyword>
<comment type="similarity">
    <text evidence="10">Belongs to the TrpC family.</text>
</comment>
<dbReference type="PROSITE" id="PS00614">
    <property type="entry name" value="IGPS"/>
    <property type="match status" value="1"/>
</dbReference>
<dbReference type="GO" id="GO:0004640">
    <property type="term" value="F:phosphoribosylanthranilate isomerase activity"/>
    <property type="evidence" value="ECO:0007669"/>
    <property type="project" value="TreeGrafter"/>
</dbReference>
<dbReference type="GO" id="GO:0004425">
    <property type="term" value="F:indole-3-glycerol-phosphate synthase activity"/>
    <property type="evidence" value="ECO:0007669"/>
    <property type="project" value="UniProtKB-UniRule"/>
</dbReference>
<dbReference type="InterPro" id="IPR001468">
    <property type="entry name" value="Indole-3-GlycerolPSynthase_CS"/>
</dbReference>
<evidence type="ECO:0000256" key="4">
    <source>
        <dbReference type="ARBA" id="ARBA00018080"/>
    </source>
</evidence>
<dbReference type="Gene3D" id="3.20.20.70">
    <property type="entry name" value="Aldolase class I"/>
    <property type="match status" value="1"/>
</dbReference>
<feature type="domain" description="Indole-3-glycerol phosphate synthase" evidence="11">
    <location>
        <begin position="5"/>
        <end position="259"/>
    </location>
</feature>
<protein>
    <recommendedName>
        <fullName evidence="4 10">Indole-3-glycerol phosphate synthase</fullName>
        <shortName evidence="10">IGPS</shortName>
        <ecNumber evidence="3 10">4.1.1.48</ecNumber>
    </recommendedName>
</protein>
<keyword evidence="6 10" id="KW-0210">Decarboxylase</keyword>
<evidence type="ECO:0000259" key="11">
    <source>
        <dbReference type="Pfam" id="PF00218"/>
    </source>
</evidence>
<dbReference type="InterPro" id="IPR011060">
    <property type="entry name" value="RibuloseP-bd_barrel"/>
</dbReference>
<dbReference type="EMBL" id="JAMZFT010000001">
    <property type="protein sequence ID" value="MCP1335805.1"/>
    <property type="molecule type" value="Genomic_DNA"/>
</dbReference>
<dbReference type="Pfam" id="PF00218">
    <property type="entry name" value="IGPS"/>
    <property type="match status" value="1"/>
</dbReference>
<evidence type="ECO:0000256" key="9">
    <source>
        <dbReference type="ARBA" id="ARBA00023239"/>
    </source>
</evidence>
<dbReference type="FunFam" id="3.20.20.70:FF:000024">
    <property type="entry name" value="Indole-3-glycerol phosphate synthase"/>
    <property type="match status" value="1"/>
</dbReference>
<dbReference type="InterPro" id="IPR045186">
    <property type="entry name" value="Indole-3-glycerol_P_synth"/>
</dbReference>
<dbReference type="NCBIfam" id="NF001370">
    <property type="entry name" value="PRK00278.1-2"/>
    <property type="match status" value="1"/>
</dbReference>
<dbReference type="EC" id="4.1.1.48" evidence="3 10"/>
<keyword evidence="8 10" id="KW-0057">Aromatic amino acid biosynthesis</keyword>
<sequence length="267" mass="29045">MSDILDRIRDYKLEEVAARKAVRPLASVERDARAAPPVRGFHAALLRAQEEERYGLVAEIKKASPSKGLIRADFDPPALARAYTDGGASCLSVLTDTPSFQGEDSYLTAAREATHLPVLRKEFLFDTYQIPESRALGADCVLLIMAALEDRQAAELEAAALDWGMDVLVEVHDGAELDRALKLRSPLIGINNRNLRTFETSLAVTETLAPRVPADRHVVGESGLFTPADLARLARIGVNSFLIGESLMRQADVASATRAILARETVA</sequence>